<dbReference type="Proteomes" id="UP000632498">
    <property type="component" value="Unassembled WGS sequence"/>
</dbReference>
<accession>A0A917BWF9</accession>
<organism evidence="1 2">
    <name type="scientific">Terasakiella brassicae</name>
    <dbReference type="NCBI Taxonomy" id="1634917"/>
    <lineage>
        <taxon>Bacteria</taxon>
        <taxon>Pseudomonadati</taxon>
        <taxon>Pseudomonadota</taxon>
        <taxon>Alphaproteobacteria</taxon>
        <taxon>Rhodospirillales</taxon>
        <taxon>Terasakiellaceae</taxon>
        <taxon>Terasakiella</taxon>
    </lineage>
</organism>
<reference evidence="1" key="1">
    <citation type="journal article" date="2014" name="Int. J. Syst. Evol. Microbiol.">
        <title>Complete genome sequence of Corynebacterium casei LMG S-19264T (=DSM 44701T), isolated from a smear-ripened cheese.</title>
        <authorList>
            <consortium name="US DOE Joint Genome Institute (JGI-PGF)"/>
            <person name="Walter F."/>
            <person name="Albersmeier A."/>
            <person name="Kalinowski J."/>
            <person name="Ruckert C."/>
        </authorList>
    </citation>
    <scope>NUCLEOTIDE SEQUENCE</scope>
    <source>
        <strain evidence="1">CGMCC 1.15254</strain>
    </source>
</reference>
<dbReference type="AlphaFoldDB" id="A0A917BWF9"/>
<dbReference type="EMBL" id="BMHV01000006">
    <property type="protein sequence ID" value="GGF59279.1"/>
    <property type="molecule type" value="Genomic_DNA"/>
</dbReference>
<proteinExistence type="predicted"/>
<dbReference type="RefSeq" id="WP_188662594.1">
    <property type="nucleotide sequence ID" value="NZ_BMHV01000006.1"/>
</dbReference>
<comment type="caution">
    <text evidence="1">The sequence shown here is derived from an EMBL/GenBank/DDBJ whole genome shotgun (WGS) entry which is preliminary data.</text>
</comment>
<evidence type="ECO:0000313" key="2">
    <source>
        <dbReference type="Proteomes" id="UP000632498"/>
    </source>
</evidence>
<reference evidence="1" key="2">
    <citation type="submission" date="2020-09" db="EMBL/GenBank/DDBJ databases">
        <authorList>
            <person name="Sun Q."/>
            <person name="Zhou Y."/>
        </authorList>
    </citation>
    <scope>NUCLEOTIDE SEQUENCE</scope>
    <source>
        <strain evidence="1">CGMCC 1.15254</strain>
    </source>
</reference>
<protein>
    <submittedName>
        <fullName evidence="1">Uncharacterized protein</fullName>
    </submittedName>
</protein>
<keyword evidence="2" id="KW-1185">Reference proteome</keyword>
<evidence type="ECO:0000313" key="1">
    <source>
        <dbReference type="EMBL" id="GGF59279.1"/>
    </source>
</evidence>
<gene>
    <name evidence="1" type="ORF">GCM10011332_11130</name>
</gene>
<name>A0A917BWF9_9PROT</name>
<sequence>MTYPYEIQTPHGLYPQDGHKLDRMILDDQLVVQIGHAKEHQYIIPELDYRQFIKDGKL</sequence>